<evidence type="ECO:0000313" key="1">
    <source>
        <dbReference type="EMBL" id="KAK3792190.1"/>
    </source>
</evidence>
<comment type="caution">
    <text evidence="1">The sequence shown here is derived from an EMBL/GenBank/DDBJ whole genome shotgun (WGS) entry which is preliminary data.</text>
</comment>
<name>A0AAE1AR44_9GAST</name>
<organism evidence="1 2">
    <name type="scientific">Elysia crispata</name>
    <name type="common">lettuce slug</name>
    <dbReference type="NCBI Taxonomy" id="231223"/>
    <lineage>
        <taxon>Eukaryota</taxon>
        <taxon>Metazoa</taxon>
        <taxon>Spiralia</taxon>
        <taxon>Lophotrochozoa</taxon>
        <taxon>Mollusca</taxon>
        <taxon>Gastropoda</taxon>
        <taxon>Heterobranchia</taxon>
        <taxon>Euthyneura</taxon>
        <taxon>Panpulmonata</taxon>
        <taxon>Sacoglossa</taxon>
        <taxon>Placobranchoidea</taxon>
        <taxon>Plakobranchidae</taxon>
        <taxon>Elysia</taxon>
    </lineage>
</organism>
<dbReference type="AlphaFoldDB" id="A0AAE1AR44"/>
<proteinExistence type="predicted"/>
<dbReference type="EMBL" id="JAWDGP010001385">
    <property type="protein sequence ID" value="KAK3792190.1"/>
    <property type="molecule type" value="Genomic_DNA"/>
</dbReference>
<accession>A0AAE1AR44</accession>
<sequence length="89" mass="10438">MYSDKDMIGNTRYSDKGMTDNTRYSDKDMIDNTRYSDKDMIDNTRALALHYSERVETWSYLTMTRIDLPELNKNGLVVTVAEMQRLDKA</sequence>
<evidence type="ECO:0000313" key="2">
    <source>
        <dbReference type="Proteomes" id="UP001283361"/>
    </source>
</evidence>
<reference evidence="1" key="1">
    <citation type="journal article" date="2023" name="G3 (Bethesda)">
        <title>A reference genome for the long-term kleptoplast-retaining sea slug Elysia crispata morphotype clarki.</title>
        <authorList>
            <person name="Eastman K.E."/>
            <person name="Pendleton A.L."/>
            <person name="Shaikh M.A."/>
            <person name="Suttiyut T."/>
            <person name="Ogas R."/>
            <person name="Tomko P."/>
            <person name="Gavelis G."/>
            <person name="Widhalm J.R."/>
            <person name="Wisecaver J.H."/>
        </authorList>
    </citation>
    <scope>NUCLEOTIDE SEQUENCE</scope>
    <source>
        <strain evidence="1">ECLA1</strain>
    </source>
</reference>
<protein>
    <submittedName>
        <fullName evidence="1">Uncharacterized protein</fullName>
    </submittedName>
</protein>
<gene>
    <name evidence="1" type="ORF">RRG08_061804</name>
</gene>
<dbReference type="Proteomes" id="UP001283361">
    <property type="component" value="Unassembled WGS sequence"/>
</dbReference>
<keyword evidence="2" id="KW-1185">Reference proteome</keyword>